<keyword evidence="2" id="KW-1185">Reference proteome</keyword>
<reference evidence="1 2" key="1">
    <citation type="journal article" date="2022" name="G3 (Bethesda)">
        <title>Whole-genome sequence and methylome profiling of the almond [Prunus dulcis (Mill.) D.A. Webb] cultivar 'Nonpareil'.</title>
        <authorList>
            <person name="D'Amico-Willman K.M."/>
            <person name="Ouma W.Z."/>
            <person name="Meulia T."/>
            <person name="Sideli G.M."/>
            <person name="Gradziel T.M."/>
            <person name="Fresnedo-Ramirez J."/>
        </authorList>
    </citation>
    <scope>NUCLEOTIDE SEQUENCE [LARGE SCALE GENOMIC DNA]</scope>
    <source>
        <strain evidence="1">Clone GOH B32 T37-40</strain>
    </source>
</reference>
<evidence type="ECO:0000313" key="2">
    <source>
        <dbReference type="Proteomes" id="UP001054821"/>
    </source>
</evidence>
<accession>A0AAD4VE72</accession>
<comment type="caution">
    <text evidence="1">The sequence shown here is derived from an EMBL/GenBank/DDBJ whole genome shotgun (WGS) entry which is preliminary data.</text>
</comment>
<dbReference type="PANTHER" id="PTHR31973:SF199">
    <property type="entry name" value="SWIM-TYPE DOMAIN-CONTAINING PROTEIN"/>
    <property type="match status" value="1"/>
</dbReference>
<dbReference type="PANTHER" id="PTHR31973">
    <property type="entry name" value="POLYPROTEIN, PUTATIVE-RELATED"/>
    <property type="match status" value="1"/>
</dbReference>
<proteinExistence type="predicted"/>
<dbReference type="AlphaFoldDB" id="A0AAD4VE72"/>
<name>A0AAD4VE72_PRUDU</name>
<gene>
    <name evidence="1" type="ORF">L3X38_032340</name>
</gene>
<sequence length="145" mass="16579">MTLARKHYRTICNPLEMIQFLRPREHIVIENPGSTLLLKTKLQGDDQIFERLYVCFAQFRKGFIEECKTTVGFDGAFIKGQHPGQILSAAGINATNDMFPIAFVVGETKSRAIWTWFLEIFFNDVGIKSNIRDCARQLRLIIGIV</sequence>
<dbReference type="EMBL" id="JAJFAZ020000006">
    <property type="protein sequence ID" value="KAI5323268.1"/>
    <property type="molecule type" value="Genomic_DNA"/>
</dbReference>
<protein>
    <recommendedName>
        <fullName evidence="3">MULE transposase domain-containing protein</fullName>
    </recommendedName>
</protein>
<dbReference type="Proteomes" id="UP001054821">
    <property type="component" value="Chromosome 6"/>
</dbReference>
<organism evidence="1 2">
    <name type="scientific">Prunus dulcis</name>
    <name type="common">Almond</name>
    <name type="synonym">Amygdalus dulcis</name>
    <dbReference type="NCBI Taxonomy" id="3755"/>
    <lineage>
        <taxon>Eukaryota</taxon>
        <taxon>Viridiplantae</taxon>
        <taxon>Streptophyta</taxon>
        <taxon>Embryophyta</taxon>
        <taxon>Tracheophyta</taxon>
        <taxon>Spermatophyta</taxon>
        <taxon>Magnoliopsida</taxon>
        <taxon>eudicotyledons</taxon>
        <taxon>Gunneridae</taxon>
        <taxon>Pentapetalae</taxon>
        <taxon>rosids</taxon>
        <taxon>fabids</taxon>
        <taxon>Rosales</taxon>
        <taxon>Rosaceae</taxon>
        <taxon>Amygdaloideae</taxon>
        <taxon>Amygdaleae</taxon>
        <taxon>Prunus</taxon>
    </lineage>
</organism>
<evidence type="ECO:0000313" key="1">
    <source>
        <dbReference type="EMBL" id="KAI5323268.1"/>
    </source>
</evidence>
<evidence type="ECO:0008006" key="3">
    <source>
        <dbReference type="Google" id="ProtNLM"/>
    </source>
</evidence>